<dbReference type="InterPro" id="IPR001117">
    <property type="entry name" value="Cu-oxidase_2nd"/>
</dbReference>
<evidence type="ECO:0000259" key="16">
    <source>
        <dbReference type="Pfam" id="PF07732"/>
    </source>
</evidence>
<evidence type="ECO:0000256" key="3">
    <source>
        <dbReference type="ARBA" id="ARBA00010609"/>
    </source>
</evidence>
<dbReference type="Pfam" id="PF07732">
    <property type="entry name" value="Cu-oxidase_3"/>
    <property type="match status" value="1"/>
</dbReference>
<keyword evidence="5 13" id="KW-0052">Apoplast</keyword>
<feature type="domain" description="Plastocyanin-like" evidence="15">
    <location>
        <begin position="443"/>
        <end position="558"/>
    </location>
</feature>
<feature type="chain" id="PRO_5042669514" description="Laccase" evidence="13">
    <location>
        <begin position="29"/>
        <end position="599"/>
    </location>
</feature>
<keyword evidence="10 13" id="KW-0186">Copper</keyword>
<reference evidence="17 18" key="1">
    <citation type="journal article" date="2023" name="G3 (Bethesda)">
        <title>A haplotype-resolved chromosome-scale genome for Quercus rubra L. provides insights into the genetics of adaptive traits for red oak species.</title>
        <authorList>
            <person name="Kapoor B."/>
            <person name="Jenkins J."/>
            <person name="Schmutz J."/>
            <person name="Zhebentyayeva T."/>
            <person name="Kuelheim C."/>
            <person name="Coggeshall M."/>
            <person name="Heim C."/>
            <person name="Lasky J.R."/>
            <person name="Leites L."/>
            <person name="Islam-Faridi N."/>
            <person name="Romero-Severson J."/>
            <person name="DeLeo V.L."/>
            <person name="Lucas S.M."/>
            <person name="Lazic D."/>
            <person name="Gailing O."/>
            <person name="Carlson J."/>
            <person name="Staton M."/>
        </authorList>
    </citation>
    <scope>NUCLEOTIDE SEQUENCE [LARGE SCALE GENOMIC DNA]</scope>
    <source>
        <strain evidence="17">Pseudo-F2</strain>
    </source>
</reference>
<dbReference type="Proteomes" id="UP001324115">
    <property type="component" value="Unassembled WGS sequence"/>
</dbReference>
<dbReference type="PANTHER" id="PTHR11709:SF261">
    <property type="entry name" value="LACCASE"/>
    <property type="match status" value="1"/>
</dbReference>
<dbReference type="InterPro" id="IPR011707">
    <property type="entry name" value="Cu-oxidase-like_N"/>
</dbReference>
<dbReference type="PROSITE" id="PS00079">
    <property type="entry name" value="MULTICOPPER_OXIDASE1"/>
    <property type="match status" value="1"/>
</dbReference>
<dbReference type="AlphaFoldDB" id="A0AAN7FV72"/>
<dbReference type="EMBL" id="JAXUIC010000002">
    <property type="protein sequence ID" value="KAK4600853.1"/>
    <property type="molecule type" value="Genomic_DNA"/>
</dbReference>
<dbReference type="InterPro" id="IPR034289">
    <property type="entry name" value="CuRO_3_LCC"/>
</dbReference>
<keyword evidence="7 13" id="KW-0479">Metal-binding</keyword>
<dbReference type="InterPro" id="IPR045087">
    <property type="entry name" value="Cu-oxidase_fam"/>
</dbReference>
<evidence type="ECO:0000256" key="10">
    <source>
        <dbReference type="ARBA" id="ARBA00023008"/>
    </source>
</evidence>
<dbReference type="Pfam" id="PF00394">
    <property type="entry name" value="Cu-oxidase"/>
    <property type="match status" value="1"/>
</dbReference>
<evidence type="ECO:0000256" key="7">
    <source>
        <dbReference type="ARBA" id="ARBA00022723"/>
    </source>
</evidence>
<dbReference type="InterPro" id="IPR011706">
    <property type="entry name" value="Cu-oxidase_C"/>
</dbReference>
<evidence type="ECO:0000256" key="11">
    <source>
        <dbReference type="ARBA" id="ARBA00023180"/>
    </source>
</evidence>
<comment type="function">
    <text evidence="13">Lignin degradation and detoxification of lignin-derived products.</text>
</comment>
<evidence type="ECO:0000256" key="12">
    <source>
        <dbReference type="ARBA" id="ARBA00023185"/>
    </source>
</evidence>
<comment type="subcellular location">
    <subcellularLocation>
        <location evidence="2 13">Secreted</location>
        <location evidence="2 13">Extracellular space</location>
        <location evidence="2 13">Apoplast</location>
    </subcellularLocation>
</comment>
<evidence type="ECO:0000256" key="9">
    <source>
        <dbReference type="ARBA" id="ARBA00023002"/>
    </source>
</evidence>
<keyword evidence="13" id="KW-0732">Signal</keyword>
<keyword evidence="18" id="KW-1185">Reference proteome</keyword>
<comment type="catalytic activity">
    <reaction evidence="1 13">
        <text>4 hydroquinone + O2 = 4 benzosemiquinone + 2 H2O</text>
        <dbReference type="Rhea" id="RHEA:11276"/>
        <dbReference type="ChEBI" id="CHEBI:15377"/>
        <dbReference type="ChEBI" id="CHEBI:15379"/>
        <dbReference type="ChEBI" id="CHEBI:17594"/>
        <dbReference type="ChEBI" id="CHEBI:17977"/>
        <dbReference type="EC" id="1.10.3.2"/>
    </reaction>
</comment>
<dbReference type="GO" id="GO:0005507">
    <property type="term" value="F:copper ion binding"/>
    <property type="evidence" value="ECO:0007669"/>
    <property type="project" value="InterPro"/>
</dbReference>
<dbReference type="NCBIfam" id="TIGR03389">
    <property type="entry name" value="laccase"/>
    <property type="match status" value="1"/>
</dbReference>
<proteinExistence type="inferred from homology"/>
<dbReference type="CDD" id="cd13849">
    <property type="entry name" value="CuRO_1_LCC_plant"/>
    <property type="match status" value="1"/>
</dbReference>
<protein>
    <recommendedName>
        <fullName evidence="4 13">Laccase</fullName>
        <ecNumber evidence="4 13">1.10.3.2</ecNumber>
    </recommendedName>
    <alternativeName>
        <fullName evidence="13">Benzenediol:oxygen oxidoreductase</fullName>
    </alternativeName>
    <alternativeName>
        <fullName evidence="13">Diphenol oxidase</fullName>
    </alternativeName>
    <alternativeName>
        <fullName evidence="13">Urishiol oxidase</fullName>
    </alternativeName>
</protein>
<dbReference type="Gene3D" id="2.60.40.420">
    <property type="entry name" value="Cupredoxins - blue copper proteins"/>
    <property type="match status" value="3"/>
</dbReference>
<organism evidence="17 18">
    <name type="scientific">Quercus rubra</name>
    <name type="common">Northern red oak</name>
    <name type="synonym">Quercus borealis</name>
    <dbReference type="NCBI Taxonomy" id="3512"/>
    <lineage>
        <taxon>Eukaryota</taxon>
        <taxon>Viridiplantae</taxon>
        <taxon>Streptophyta</taxon>
        <taxon>Embryophyta</taxon>
        <taxon>Tracheophyta</taxon>
        <taxon>Spermatophyta</taxon>
        <taxon>Magnoliopsida</taxon>
        <taxon>eudicotyledons</taxon>
        <taxon>Gunneridae</taxon>
        <taxon>Pentapetalae</taxon>
        <taxon>rosids</taxon>
        <taxon>fabids</taxon>
        <taxon>Fagales</taxon>
        <taxon>Fagaceae</taxon>
        <taxon>Quercus</taxon>
    </lineage>
</organism>
<keyword evidence="6 13" id="KW-0964">Secreted</keyword>
<dbReference type="GO" id="GO:0048046">
    <property type="term" value="C:apoplast"/>
    <property type="evidence" value="ECO:0007669"/>
    <property type="project" value="UniProtKB-SubCell"/>
</dbReference>
<gene>
    <name evidence="17" type="ORF">RGQ29_010457</name>
</gene>
<accession>A0AAN7FV72</accession>
<evidence type="ECO:0000256" key="13">
    <source>
        <dbReference type="RuleBase" id="RU361119"/>
    </source>
</evidence>
<evidence type="ECO:0000259" key="14">
    <source>
        <dbReference type="Pfam" id="PF00394"/>
    </source>
</evidence>
<dbReference type="InterPro" id="IPR034285">
    <property type="entry name" value="CuRO_2_LCC"/>
</dbReference>
<dbReference type="CDD" id="cd13897">
    <property type="entry name" value="CuRO_3_LCC_plant"/>
    <property type="match status" value="1"/>
</dbReference>
<evidence type="ECO:0000256" key="1">
    <source>
        <dbReference type="ARBA" id="ARBA00000349"/>
    </source>
</evidence>
<dbReference type="Pfam" id="PF07731">
    <property type="entry name" value="Cu-oxidase_2"/>
    <property type="match status" value="1"/>
</dbReference>
<dbReference type="GO" id="GO:0046274">
    <property type="term" value="P:lignin catabolic process"/>
    <property type="evidence" value="ECO:0007669"/>
    <property type="project" value="UniProtKB-KW"/>
</dbReference>
<evidence type="ECO:0000256" key="6">
    <source>
        <dbReference type="ARBA" id="ARBA00022525"/>
    </source>
</evidence>
<dbReference type="InterPro" id="IPR002355">
    <property type="entry name" value="Cu_oxidase_Cu_BS"/>
</dbReference>
<evidence type="ECO:0000256" key="8">
    <source>
        <dbReference type="ARBA" id="ARBA00022737"/>
    </source>
</evidence>
<dbReference type="GO" id="GO:0052716">
    <property type="term" value="F:hydroquinone:oxygen oxidoreductase activity"/>
    <property type="evidence" value="ECO:0007669"/>
    <property type="project" value="UniProtKB-EC"/>
</dbReference>
<evidence type="ECO:0000313" key="18">
    <source>
        <dbReference type="Proteomes" id="UP001324115"/>
    </source>
</evidence>
<dbReference type="SUPFAM" id="SSF49503">
    <property type="entry name" value="Cupredoxins"/>
    <property type="match status" value="3"/>
</dbReference>
<dbReference type="InterPro" id="IPR008972">
    <property type="entry name" value="Cupredoxin"/>
</dbReference>
<evidence type="ECO:0000259" key="15">
    <source>
        <dbReference type="Pfam" id="PF07731"/>
    </source>
</evidence>
<comment type="caution">
    <text evidence="17">The sequence shown here is derived from an EMBL/GenBank/DDBJ whole genome shotgun (WGS) entry which is preliminary data.</text>
</comment>
<evidence type="ECO:0000256" key="5">
    <source>
        <dbReference type="ARBA" id="ARBA00022523"/>
    </source>
</evidence>
<evidence type="ECO:0000313" key="17">
    <source>
        <dbReference type="EMBL" id="KAK4600853.1"/>
    </source>
</evidence>
<feature type="domain" description="Plastocyanin-like" evidence="14">
    <location>
        <begin position="165"/>
        <end position="316"/>
    </location>
</feature>
<keyword evidence="9 13" id="KW-0560">Oxidoreductase</keyword>
<dbReference type="InterPro" id="IPR034288">
    <property type="entry name" value="CuRO_1_LCC"/>
</dbReference>
<dbReference type="EC" id="1.10.3.2" evidence="4 13"/>
<dbReference type="CDD" id="cd13875">
    <property type="entry name" value="CuRO_2_LCC_plant"/>
    <property type="match status" value="1"/>
</dbReference>
<keyword evidence="11" id="KW-0325">Glycoprotein</keyword>
<comment type="cofactor">
    <cofactor evidence="13">
        <name>Cu cation</name>
        <dbReference type="ChEBI" id="CHEBI:23378"/>
    </cofactor>
    <text evidence="13">Binds 4 Cu cations per monomer.</text>
</comment>
<dbReference type="InterPro" id="IPR033138">
    <property type="entry name" value="Cu_oxidase_CS"/>
</dbReference>
<dbReference type="PANTHER" id="PTHR11709">
    <property type="entry name" value="MULTI-COPPER OXIDASE"/>
    <property type="match status" value="1"/>
</dbReference>
<dbReference type="InterPro" id="IPR017761">
    <property type="entry name" value="Laccase"/>
</dbReference>
<keyword evidence="8 13" id="KW-0677">Repeat</keyword>
<comment type="similarity">
    <text evidence="3 13">Belongs to the multicopper oxidase family.</text>
</comment>
<evidence type="ECO:0000256" key="4">
    <source>
        <dbReference type="ARBA" id="ARBA00012297"/>
    </source>
</evidence>
<evidence type="ECO:0000256" key="2">
    <source>
        <dbReference type="ARBA" id="ARBA00004271"/>
    </source>
</evidence>
<sequence length="599" mass="66726">MNSKSKECLLNFIGFLFLVAQCLSMVEGEVHYYEFVLAEKNFTKLCNTTRMLVVNGSIPGPTIRVHKGDTVYVNVHNQGYYGVTIHWHGVKQPRNPWSDGPEYITQCPIESGSNFTYEVIFSTEEGTLWWHAHSDWTRAYVHGAIVILPAIGTTYPFPKPDDEDIIILGSLYSGNLKAEYDYDLTYGDDLPHSIGYTINGEPGDLCPCSKETTYRRVVDHGKTYLLRLVNSVVAADMFFAIAEHNLTIVGVDANYIKPITTSYIMISAGQTMDILLIANQTLGHYYIAARQFWSQGVGVTDFDQVNVTAIIEYRGNYTIPLSPSFPSTLPTYKDITAAIKFSNLFRSLASKDHPVNVPLNITTRMYVTLSISEIACENSTCTTLGGGEILATSANNISWNNPNPIDILLAYYRNISGVYTTDFPDQPLFYYNFTADDLPVAVATTEPGSKVKVLNYNEVVEVVFQGTNLMNGAGNHPMHLHGHSFYVVGSGYGNYNNETDPKTFNLVDPVEVNTFGVPKNGWLAIRFVANNPGVWFWHCHIDRHMTWGMAAVFIVKNGGTAETSIRKPPPYLPACKVPLESRVQNNDGPDGKENQTIFI</sequence>
<keyword evidence="12 13" id="KW-0439">Lignin degradation</keyword>
<dbReference type="PROSITE" id="PS00080">
    <property type="entry name" value="MULTICOPPER_OXIDASE2"/>
    <property type="match status" value="1"/>
</dbReference>
<name>A0AAN7FV72_QUERU</name>
<feature type="domain" description="Plastocyanin-like" evidence="16">
    <location>
        <begin position="39"/>
        <end position="149"/>
    </location>
</feature>
<feature type="signal peptide" evidence="13">
    <location>
        <begin position="1"/>
        <end position="28"/>
    </location>
</feature>